<dbReference type="EMBL" id="LS999521">
    <property type="protein sequence ID" value="VAX45043.1"/>
    <property type="molecule type" value="Genomic_DNA"/>
</dbReference>
<dbReference type="AlphaFoldDB" id="A0A446ZKM5"/>
<accession>A0A446ZKM5</accession>
<organism evidence="1 2">
    <name type="scientific">Acinetobacter calcoaceticus</name>
    <dbReference type="NCBI Taxonomy" id="471"/>
    <lineage>
        <taxon>Bacteria</taxon>
        <taxon>Pseudomonadati</taxon>
        <taxon>Pseudomonadota</taxon>
        <taxon>Gammaproteobacteria</taxon>
        <taxon>Moraxellales</taxon>
        <taxon>Moraxellaceae</taxon>
        <taxon>Acinetobacter</taxon>
        <taxon>Acinetobacter calcoaceticus/baumannii complex</taxon>
    </lineage>
</organism>
<protein>
    <submittedName>
        <fullName evidence="1">Uncharacterized protein</fullName>
    </submittedName>
</protein>
<gene>
    <name evidence="1" type="ORF">AC2117_02229</name>
</gene>
<dbReference type="Proteomes" id="UP000294355">
    <property type="component" value="Chromosome"/>
</dbReference>
<proteinExistence type="predicted"/>
<sequence length="49" mass="6009">MTIILYHFIFLKLHYLNVQLKTLLKNSSHLFTYPHFHLYTEKISRFNPS</sequence>
<evidence type="ECO:0000313" key="2">
    <source>
        <dbReference type="Proteomes" id="UP000294355"/>
    </source>
</evidence>
<name>A0A446ZKM5_ACICA</name>
<reference evidence="1 2" key="1">
    <citation type="submission" date="2018-08" db="EMBL/GenBank/DDBJ databases">
        <authorList>
            <person name="Gonzaga-Molto A."/>
        </authorList>
    </citation>
    <scope>NUCLEOTIDE SEQUENCE [LARGE SCALE GENOMIC DNA]</scope>
    <source>
        <strain evidence="1">Acinetobacter calcoaceticus str. 2117</strain>
    </source>
</reference>
<evidence type="ECO:0000313" key="1">
    <source>
        <dbReference type="EMBL" id="VAX45043.1"/>
    </source>
</evidence>